<organism evidence="1">
    <name type="scientific">bioreactor metagenome</name>
    <dbReference type="NCBI Taxonomy" id="1076179"/>
    <lineage>
        <taxon>unclassified sequences</taxon>
        <taxon>metagenomes</taxon>
        <taxon>ecological metagenomes</taxon>
    </lineage>
</organism>
<dbReference type="EMBL" id="VSSQ01068632">
    <property type="protein sequence ID" value="MPN20792.1"/>
    <property type="molecule type" value="Genomic_DNA"/>
</dbReference>
<dbReference type="AlphaFoldDB" id="A0A645G4B1"/>
<name>A0A645G4B1_9ZZZZ</name>
<sequence>MGWLGDGNDLPAIGYRMVQVCIKIHITIVVQHIQGLNSGIFCEGGFIICNLRGIIDWVDRNYDDGTASGQTAIGDRVLNNDLPIPIINWSIGEGMAATGDLYRSTFRRGEAGNAPAIRDRLIQKRIQINI</sequence>
<proteinExistence type="predicted"/>
<gene>
    <name evidence="1" type="ORF">SDC9_168171</name>
</gene>
<reference evidence="1" key="1">
    <citation type="submission" date="2019-08" db="EMBL/GenBank/DDBJ databases">
        <authorList>
            <person name="Kucharzyk K."/>
            <person name="Murdoch R.W."/>
            <person name="Higgins S."/>
            <person name="Loffler F."/>
        </authorList>
    </citation>
    <scope>NUCLEOTIDE SEQUENCE</scope>
</reference>
<comment type="caution">
    <text evidence="1">The sequence shown here is derived from an EMBL/GenBank/DDBJ whole genome shotgun (WGS) entry which is preliminary data.</text>
</comment>
<accession>A0A645G4B1</accession>
<protein>
    <submittedName>
        <fullName evidence="1">Uncharacterized protein</fullName>
    </submittedName>
</protein>
<evidence type="ECO:0000313" key="1">
    <source>
        <dbReference type="EMBL" id="MPN20792.1"/>
    </source>
</evidence>